<sequence length="58" mass="6919">MRDKLYIFRGREFSLSEIKIIEKIIEDNQGKSRRDVSKKICEVINWRQFDGKLKDAAC</sequence>
<accession>X1UAD1</accession>
<dbReference type="AlphaFoldDB" id="X1UAD1"/>
<name>X1UAD1_9ZZZZ</name>
<dbReference type="EMBL" id="BARW01020207">
    <property type="protein sequence ID" value="GAI89309.1"/>
    <property type="molecule type" value="Genomic_DNA"/>
</dbReference>
<protein>
    <submittedName>
        <fullName evidence="1">Uncharacterized protein</fullName>
    </submittedName>
</protein>
<organism evidence="1">
    <name type="scientific">marine sediment metagenome</name>
    <dbReference type="NCBI Taxonomy" id="412755"/>
    <lineage>
        <taxon>unclassified sequences</taxon>
        <taxon>metagenomes</taxon>
        <taxon>ecological metagenomes</taxon>
    </lineage>
</organism>
<proteinExistence type="predicted"/>
<comment type="caution">
    <text evidence="1">The sequence shown here is derived from an EMBL/GenBank/DDBJ whole genome shotgun (WGS) entry which is preliminary data.</text>
</comment>
<reference evidence="1" key="1">
    <citation type="journal article" date="2014" name="Front. Microbiol.">
        <title>High frequency of phylogenetically diverse reductive dehalogenase-homologous genes in deep subseafloor sedimentary metagenomes.</title>
        <authorList>
            <person name="Kawai M."/>
            <person name="Futagami T."/>
            <person name="Toyoda A."/>
            <person name="Takaki Y."/>
            <person name="Nishi S."/>
            <person name="Hori S."/>
            <person name="Arai W."/>
            <person name="Tsubouchi T."/>
            <person name="Morono Y."/>
            <person name="Uchiyama I."/>
            <person name="Ito T."/>
            <person name="Fujiyama A."/>
            <person name="Inagaki F."/>
            <person name="Takami H."/>
        </authorList>
    </citation>
    <scope>NUCLEOTIDE SEQUENCE</scope>
    <source>
        <strain evidence="1">Expedition CK06-06</strain>
    </source>
</reference>
<gene>
    <name evidence="1" type="ORF">S12H4_34189</name>
</gene>
<evidence type="ECO:0000313" key="1">
    <source>
        <dbReference type="EMBL" id="GAI89309.1"/>
    </source>
</evidence>
<feature type="non-terminal residue" evidence="1">
    <location>
        <position position="58"/>
    </location>
</feature>